<protein>
    <submittedName>
        <fullName evidence="2">Lantibiotic modifying enzyme</fullName>
    </submittedName>
</protein>
<feature type="binding site" evidence="1">
    <location>
        <position position="311"/>
    </location>
    <ligand>
        <name>Zn(2+)</name>
        <dbReference type="ChEBI" id="CHEBI:29105"/>
    </ligand>
</feature>
<dbReference type="InterPro" id="IPR007822">
    <property type="entry name" value="LANC-like"/>
</dbReference>
<dbReference type="GO" id="GO:0031179">
    <property type="term" value="P:peptide modification"/>
    <property type="evidence" value="ECO:0007669"/>
    <property type="project" value="InterPro"/>
</dbReference>
<keyword evidence="1" id="KW-0479">Metal-binding</keyword>
<dbReference type="SUPFAM" id="SSF158745">
    <property type="entry name" value="LanC-like"/>
    <property type="match status" value="1"/>
</dbReference>
<dbReference type="PRINTS" id="PR01950">
    <property type="entry name" value="LANCSUPER"/>
</dbReference>
<organism evidence="2 3">
    <name type="scientific">Streptosporangium saharense</name>
    <dbReference type="NCBI Taxonomy" id="1706840"/>
    <lineage>
        <taxon>Bacteria</taxon>
        <taxon>Bacillati</taxon>
        <taxon>Actinomycetota</taxon>
        <taxon>Actinomycetes</taxon>
        <taxon>Streptosporangiales</taxon>
        <taxon>Streptosporangiaceae</taxon>
        <taxon>Streptosporangium</taxon>
    </lineage>
</organism>
<reference evidence="2 3" key="1">
    <citation type="submission" date="2020-08" db="EMBL/GenBank/DDBJ databases">
        <title>Genomic Encyclopedia of Type Strains, Phase III (KMG-III): the genomes of soil and plant-associated and newly described type strains.</title>
        <authorList>
            <person name="Whitman W."/>
        </authorList>
    </citation>
    <scope>NUCLEOTIDE SEQUENCE [LARGE SCALE GENOMIC DNA]</scope>
    <source>
        <strain evidence="2 3">CECT 8840</strain>
    </source>
</reference>
<feature type="binding site" evidence="1">
    <location>
        <position position="310"/>
    </location>
    <ligand>
        <name>Zn(2+)</name>
        <dbReference type="ChEBI" id="CHEBI:29105"/>
    </ligand>
</feature>
<evidence type="ECO:0000313" key="2">
    <source>
        <dbReference type="EMBL" id="MBB4917189.1"/>
    </source>
</evidence>
<dbReference type="AlphaFoldDB" id="A0A7W7VP63"/>
<evidence type="ECO:0000313" key="3">
    <source>
        <dbReference type="Proteomes" id="UP000552644"/>
    </source>
</evidence>
<dbReference type="PRINTS" id="PR01955">
    <property type="entry name" value="LANCFRANKIA"/>
</dbReference>
<keyword evidence="1" id="KW-0862">Zinc</keyword>
<sequence>MPTDVAREVARRVLDPVLRDRALVRLARATLKPQVNTWSPSGVSLGGAGLAIMCAEFDGRFPDAGWDVAAHGLLASGLDEVGDPARPLGLFSGAVGYAAAIWFASRGGTRYTSLLASLDAALLPRMRALALAMPYGPASHDTVNGVAGWVGYLLSRERTPEIDRVVGPVAEALAAVLRPDGRGRMAYRLGGAVRLDLGVAHGIAGPLAALALLEIHRGTGHRDTLLGAGRWLAELATWDSGCLLWPASVEPPGREAVENAGSWCHGSSGIARAVYLAGVATGSPDLVDVAVTATRTLCSRPPVLDSPNLCHGLAGQLAIVAAFARDTGDPLLVATAENLAAELADGFRSGALLGYPDVEQPGTETDNPGLLRGAAGVAALLLSPTPAWTRLLLLT</sequence>
<dbReference type="Gene3D" id="1.50.10.20">
    <property type="match status" value="1"/>
</dbReference>
<dbReference type="Pfam" id="PF05147">
    <property type="entry name" value="LANC_like"/>
    <property type="match status" value="1"/>
</dbReference>
<feature type="binding site" evidence="1">
    <location>
        <position position="264"/>
    </location>
    <ligand>
        <name>Zn(2+)</name>
        <dbReference type="ChEBI" id="CHEBI:29105"/>
    </ligand>
</feature>
<proteinExistence type="predicted"/>
<dbReference type="Proteomes" id="UP000552644">
    <property type="component" value="Unassembled WGS sequence"/>
</dbReference>
<gene>
    <name evidence="2" type="ORF">FHS44_004297</name>
</gene>
<accession>A0A7W7VP63</accession>
<dbReference type="EMBL" id="JACHJP010000004">
    <property type="protein sequence ID" value="MBB4917189.1"/>
    <property type="molecule type" value="Genomic_DNA"/>
</dbReference>
<dbReference type="RefSeq" id="WP_184717242.1">
    <property type="nucleotide sequence ID" value="NZ_JACHJP010000004.1"/>
</dbReference>
<dbReference type="GO" id="GO:0046872">
    <property type="term" value="F:metal ion binding"/>
    <property type="evidence" value="ECO:0007669"/>
    <property type="project" value="UniProtKB-KW"/>
</dbReference>
<keyword evidence="3" id="KW-1185">Reference proteome</keyword>
<name>A0A7W7VP63_9ACTN</name>
<dbReference type="SMART" id="SM01260">
    <property type="entry name" value="LANC_like"/>
    <property type="match status" value="1"/>
</dbReference>
<evidence type="ECO:0000256" key="1">
    <source>
        <dbReference type="PIRSR" id="PIRSR607822-1"/>
    </source>
</evidence>
<comment type="caution">
    <text evidence="2">The sequence shown here is derived from an EMBL/GenBank/DDBJ whole genome shotgun (WGS) entry which is preliminary data.</text>
</comment>